<dbReference type="PROSITE" id="PS00189">
    <property type="entry name" value="LIPOYL"/>
    <property type="match status" value="1"/>
</dbReference>
<dbReference type="GO" id="GO:0019464">
    <property type="term" value="P:glycine decarboxylation via glycine cleavage system"/>
    <property type="evidence" value="ECO:0007669"/>
    <property type="project" value="InterPro"/>
</dbReference>
<dbReference type="PROSITE" id="PS50968">
    <property type="entry name" value="BIOTINYL_LIPOYL"/>
    <property type="match status" value="1"/>
</dbReference>
<dbReference type="GO" id="GO:0005960">
    <property type="term" value="C:glycine cleavage complex"/>
    <property type="evidence" value="ECO:0007669"/>
    <property type="project" value="InterPro"/>
</dbReference>
<dbReference type="GO" id="GO:0005737">
    <property type="term" value="C:cytoplasm"/>
    <property type="evidence" value="ECO:0007669"/>
    <property type="project" value="TreeGrafter"/>
</dbReference>
<dbReference type="EMBL" id="BARU01001239">
    <property type="protein sequence ID" value="GAH30354.1"/>
    <property type="molecule type" value="Genomic_DNA"/>
</dbReference>
<evidence type="ECO:0000256" key="2">
    <source>
        <dbReference type="ARBA" id="ARBA00022823"/>
    </source>
</evidence>
<dbReference type="InterPro" id="IPR002930">
    <property type="entry name" value="GCV_H"/>
</dbReference>
<evidence type="ECO:0000256" key="1">
    <source>
        <dbReference type="ARBA" id="ARBA00009249"/>
    </source>
</evidence>
<name>X1FLU8_9ZZZZ</name>
<dbReference type="InterPro" id="IPR000089">
    <property type="entry name" value="Biotin_lipoyl"/>
</dbReference>
<organism evidence="4">
    <name type="scientific">marine sediment metagenome</name>
    <dbReference type="NCBI Taxonomy" id="412755"/>
    <lineage>
        <taxon>unclassified sequences</taxon>
        <taxon>metagenomes</taxon>
        <taxon>ecological metagenomes</taxon>
    </lineage>
</organism>
<reference evidence="4" key="1">
    <citation type="journal article" date="2014" name="Front. Microbiol.">
        <title>High frequency of phylogenetically diverse reductive dehalogenase-homologous genes in deep subseafloor sedimentary metagenomes.</title>
        <authorList>
            <person name="Kawai M."/>
            <person name="Futagami T."/>
            <person name="Toyoda A."/>
            <person name="Takaki Y."/>
            <person name="Nishi S."/>
            <person name="Hori S."/>
            <person name="Arai W."/>
            <person name="Tsubouchi T."/>
            <person name="Morono Y."/>
            <person name="Uchiyama I."/>
            <person name="Ito T."/>
            <person name="Fujiyama A."/>
            <person name="Inagaki F."/>
            <person name="Takami H."/>
        </authorList>
    </citation>
    <scope>NUCLEOTIDE SEQUENCE</scope>
    <source>
        <strain evidence="4">Expedition CK06-06</strain>
    </source>
</reference>
<proteinExistence type="inferred from homology"/>
<keyword evidence="2" id="KW-0450">Lipoyl</keyword>
<dbReference type="InterPro" id="IPR033753">
    <property type="entry name" value="GCV_H/Fam206"/>
</dbReference>
<feature type="domain" description="Lipoyl-binding" evidence="3">
    <location>
        <begin position="24"/>
        <end position="106"/>
    </location>
</feature>
<accession>X1FLU8</accession>
<dbReference type="GO" id="GO:0009249">
    <property type="term" value="P:protein lipoylation"/>
    <property type="evidence" value="ECO:0007669"/>
    <property type="project" value="TreeGrafter"/>
</dbReference>
<comment type="caution">
    <text evidence="4">The sequence shown here is derived from an EMBL/GenBank/DDBJ whole genome shotgun (WGS) entry which is preliminary data.</text>
</comment>
<dbReference type="CDD" id="cd06848">
    <property type="entry name" value="GCS_H"/>
    <property type="match status" value="1"/>
</dbReference>
<dbReference type="InterPro" id="IPR011053">
    <property type="entry name" value="Single_hybrid_motif"/>
</dbReference>
<dbReference type="AlphaFoldDB" id="X1FLU8"/>
<dbReference type="PANTHER" id="PTHR11715:SF3">
    <property type="entry name" value="GLYCINE CLEAVAGE SYSTEM H PROTEIN-RELATED"/>
    <property type="match status" value="1"/>
</dbReference>
<comment type="similarity">
    <text evidence="1">Belongs to the GcvH family.</text>
</comment>
<dbReference type="InterPro" id="IPR003016">
    <property type="entry name" value="2-oxoA_DH_lipoyl-BS"/>
</dbReference>
<feature type="non-terminal residue" evidence="4">
    <location>
        <position position="107"/>
    </location>
</feature>
<dbReference type="NCBIfam" id="NF002270">
    <property type="entry name" value="PRK01202.1"/>
    <property type="match status" value="1"/>
</dbReference>
<evidence type="ECO:0000313" key="4">
    <source>
        <dbReference type="EMBL" id="GAH30354.1"/>
    </source>
</evidence>
<dbReference type="Pfam" id="PF01597">
    <property type="entry name" value="GCV_H"/>
    <property type="match status" value="1"/>
</dbReference>
<dbReference type="SUPFAM" id="SSF51230">
    <property type="entry name" value="Single hybrid motif"/>
    <property type="match status" value="1"/>
</dbReference>
<protein>
    <recommendedName>
        <fullName evidence="3">Lipoyl-binding domain-containing protein</fullName>
    </recommendedName>
</protein>
<gene>
    <name evidence="4" type="ORF">S03H2_03370</name>
</gene>
<dbReference type="Gene3D" id="2.40.50.100">
    <property type="match status" value="1"/>
</dbReference>
<dbReference type="PANTHER" id="PTHR11715">
    <property type="entry name" value="GLYCINE CLEAVAGE SYSTEM H PROTEIN"/>
    <property type="match status" value="1"/>
</dbReference>
<sequence length="107" mass="11864">MSNKVIENLYYTKSDEWLKVEDSIGTIGITDYAQDQLGDIVYLEKVEKGGKLKQDETLTTIESVKAVSDVKTPVAGEVTEANIKVIEDASIINKEPYGEGWIAKIKI</sequence>
<evidence type="ECO:0000259" key="3">
    <source>
        <dbReference type="PROSITE" id="PS50968"/>
    </source>
</evidence>